<dbReference type="InterPro" id="IPR003141">
    <property type="entry name" value="Pol/His_phosphatase_N"/>
</dbReference>
<dbReference type="Pfam" id="PF13304">
    <property type="entry name" value="AAA_21"/>
    <property type="match status" value="1"/>
</dbReference>
<evidence type="ECO:0000313" key="3">
    <source>
        <dbReference type="EMBL" id="SDT28534.1"/>
    </source>
</evidence>
<dbReference type="RefSeq" id="WP_091607732.1">
    <property type="nucleotide sequence ID" value="NZ_LT629754.1"/>
</dbReference>
<keyword evidence="4" id="KW-1185">Reference proteome</keyword>
<dbReference type="SMART" id="SM00481">
    <property type="entry name" value="POLIIIAc"/>
    <property type="match status" value="1"/>
</dbReference>
<evidence type="ECO:0000259" key="2">
    <source>
        <dbReference type="SMART" id="SM00481"/>
    </source>
</evidence>
<dbReference type="PANTHER" id="PTHR42924">
    <property type="entry name" value="EXONUCLEASE"/>
    <property type="match status" value="1"/>
</dbReference>
<keyword evidence="1" id="KW-0175">Coiled coil</keyword>
<sequence>MKNIGAKFLRADLHIHSYGEFGSYDVTDTSMTPNAIVDTAIEKNLHIISITDHNEIQNSHTAIEYAKDKNLLVIPGVEISTTQGHLLVYFETYKNLRDFFGNLSINKEKTLCNQGIVECLELAKNYGGFGVLAHIELPSGFEKTIGRFGPPIEEILKNENLLGLEINSKTSINLYTELDDSPDRKRLIKLRKAHLEYDDGYSLPKLMSSDSHTLNRLGTNAEGETKLTRFKVDELDFHSIKIALLSHESRVRLENEVPEMRPIIESISIEGGLLDKIEINLSNNLTCIIGSRGAGKSTLLEAIRETTGNNSKSSVVDSDVWPQKIKLKYTDEANQTINFAREKNNELQNITDPINGILKVDIETYGQGETADTIQHSDENPKVLIDFLDSFLKLGAKGVEDKELITLLLDNQSEAKKLRIGLLSFEETEKALKNEQKKLQNLQKEKAGELVKYQNALIKERDIRSELINDLNQLVKNYKEILSDDDTFTNFEALEDTDIIVGKDYFKKVKEIVSDFSKVVKAKSGELNAELSAKIAELNEQLNNWKAKEKSIQDKIDAKKLELEKQGIPFDLGKINQISKDIVDYQKIITKLNLDKKKLKELSLVRDGLIAKRVQLKNDVFTQRNSFAKKANADLKNTIDGFFISIKYKKGKFSPDFEALLRSKMDWRNFKKSKVISENVSPFEFVEICKKGDKATLLAIQDNDGNQLLSEFEATSIIDKTMKDNNFEDYEALNFEDFPSIIVTKAIDDGKGGVEYYSKPISQLSLGQQHSVLLGILMLSDSNKPLIIDQPEDNLDSEFIYKTIVKNLRKIKEQRQVIIVTHNANIAVLGDAELIIPLKSTSIKSHVLNAGSIDRKETREKCCEILEGGKRAFTQRQEIYGIK</sequence>
<dbReference type="InterPro" id="IPR054787">
    <property type="entry name" value="TrlF_ATPase"/>
</dbReference>
<dbReference type="InterPro" id="IPR003959">
    <property type="entry name" value="ATPase_AAA_core"/>
</dbReference>
<organism evidence="3 4">
    <name type="scientific">Maribacter dokdonensis</name>
    <dbReference type="NCBI Taxonomy" id="320912"/>
    <lineage>
        <taxon>Bacteria</taxon>
        <taxon>Pseudomonadati</taxon>
        <taxon>Bacteroidota</taxon>
        <taxon>Flavobacteriia</taxon>
        <taxon>Flavobacteriales</taxon>
        <taxon>Flavobacteriaceae</taxon>
        <taxon>Maribacter</taxon>
    </lineage>
</organism>
<dbReference type="InterPro" id="IPR004013">
    <property type="entry name" value="PHP_dom"/>
</dbReference>
<protein>
    <submittedName>
        <fullName evidence="3">PHP domain-containing protein</fullName>
    </submittedName>
</protein>
<dbReference type="PANTHER" id="PTHR42924:SF3">
    <property type="entry name" value="POLYMERASE_HISTIDINOL PHOSPHATASE N-TERMINAL DOMAIN-CONTAINING PROTEIN"/>
    <property type="match status" value="1"/>
</dbReference>
<reference evidence="3 4" key="1">
    <citation type="submission" date="2016-10" db="EMBL/GenBank/DDBJ databases">
        <authorList>
            <person name="Varghese N."/>
            <person name="Submissions S."/>
        </authorList>
    </citation>
    <scope>NUCLEOTIDE SEQUENCE [LARGE SCALE GENOMIC DNA]</scope>
    <source>
        <strain evidence="3 4">MAR_2009_60</strain>
    </source>
</reference>
<evidence type="ECO:0000256" key="1">
    <source>
        <dbReference type="SAM" id="Coils"/>
    </source>
</evidence>
<dbReference type="InterPro" id="IPR052018">
    <property type="entry name" value="PHP_domain"/>
</dbReference>
<dbReference type="InterPro" id="IPR016195">
    <property type="entry name" value="Pol/histidinol_Pase-like"/>
</dbReference>
<dbReference type="SUPFAM" id="SSF89550">
    <property type="entry name" value="PHP domain-like"/>
    <property type="match status" value="1"/>
</dbReference>
<feature type="domain" description="Polymerase/histidinol phosphatase N-terminal" evidence="2">
    <location>
        <begin position="11"/>
        <end position="83"/>
    </location>
</feature>
<dbReference type="CDD" id="cd07432">
    <property type="entry name" value="PHP_HisPPase"/>
    <property type="match status" value="1"/>
</dbReference>
<dbReference type="SUPFAM" id="SSF52540">
    <property type="entry name" value="P-loop containing nucleoside triphosphate hydrolases"/>
    <property type="match status" value="1"/>
</dbReference>
<dbReference type="Gene3D" id="3.40.50.300">
    <property type="entry name" value="P-loop containing nucleotide triphosphate hydrolases"/>
    <property type="match status" value="2"/>
</dbReference>
<accession>A0ABY0UWC9</accession>
<name>A0ABY0UWC9_9FLAO</name>
<dbReference type="GeneID" id="90591607"/>
<dbReference type="Gene3D" id="3.20.20.140">
    <property type="entry name" value="Metal-dependent hydrolases"/>
    <property type="match status" value="1"/>
</dbReference>
<dbReference type="InterPro" id="IPR027417">
    <property type="entry name" value="P-loop_NTPase"/>
</dbReference>
<feature type="coiled-coil region" evidence="1">
    <location>
        <begin position="521"/>
        <end position="555"/>
    </location>
</feature>
<dbReference type="Pfam" id="PF02811">
    <property type="entry name" value="PHP"/>
    <property type="match status" value="1"/>
</dbReference>
<evidence type="ECO:0000313" key="4">
    <source>
        <dbReference type="Proteomes" id="UP000199574"/>
    </source>
</evidence>
<dbReference type="EMBL" id="LT629754">
    <property type="protein sequence ID" value="SDT28534.1"/>
    <property type="molecule type" value="Genomic_DNA"/>
</dbReference>
<dbReference type="NCBIfam" id="NF045780">
    <property type="entry name" value="TrlF_fam_ATP"/>
    <property type="match status" value="1"/>
</dbReference>
<feature type="coiled-coil region" evidence="1">
    <location>
        <begin position="422"/>
        <end position="452"/>
    </location>
</feature>
<dbReference type="Proteomes" id="UP000199574">
    <property type="component" value="Chromosome I"/>
</dbReference>
<proteinExistence type="predicted"/>
<gene>
    <name evidence="3" type="ORF">SAMN05192545_3261</name>
</gene>